<dbReference type="Proteomes" id="UP000696280">
    <property type="component" value="Unassembled WGS sequence"/>
</dbReference>
<feature type="compositionally biased region" description="Basic and acidic residues" evidence="2">
    <location>
        <begin position="393"/>
        <end position="407"/>
    </location>
</feature>
<gene>
    <name evidence="3" type="ORF">HYFRA_00009629</name>
</gene>
<feature type="region of interest" description="Disordered" evidence="2">
    <location>
        <begin position="380"/>
        <end position="407"/>
    </location>
</feature>
<feature type="compositionally biased region" description="Polar residues" evidence="2">
    <location>
        <begin position="45"/>
        <end position="69"/>
    </location>
</feature>
<keyword evidence="4" id="KW-1185">Reference proteome</keyword>
<evidence type="ECO:0000256" key="2">
    <source>
        <dbReference type="SAM" id="MobiDB-lite"/>
    </source>
</evidence>
<feature type="compositionally biased region" description="Polar residues" evidence="2">
    <location>
        <begin position="328"/>
        <end position="344"/>
    </location>
</feature>
<dbReference type="EMBL" id="CAJVRL010000046">
    <property type="protein sequence ID" value="CAG8952525.1"/>
    <property type="molecule type" value="Genomic_DNA"/>
</dbReference>
<organism evidence="3 4">
    <name type="scientific">Hymenoscyphus fraxineus</name>
    <dbReference type="NCBI Taxonomy" id="746836"/>
    <lineage>
        <taxon>Eukaryota</taxon>
        <taxon>Fungi</taxon>
        <taxon>Dikarya</taxon>
        <taxon>Ascomycota</taxon>
        <taxon>Pezizomycotina</taxon>
        <taxon>Leotiomycetes</taxon>
        <taxon>Helotiales</taxon>
        <taxon>Helotiaceae</taxon>
        <taxon>Hymenoscyphus</taxon>
    </lineage>
</organism>
<proteinExistence type="predicted"/>
<feature type="compositionally biased region" description="Low complexity" evidence="2">
    <location>
        <begin position="262"/>
        <end position="271"/>
    </location>
</feature>
<sequence>MSFCPMVEAPPKETLANRIAIPHVITQFARDGGIKEKKKKKSNDTARNQHAPSEVSLVSTSISTPCQATPKNKRWNFELRHRRQPSAEISVTPESAVETIFDTEIYELPASPNSSTKSPSGAFAVELEDTSQIALHSKRSAYPGHQIESQTSSATSRSVIKALKQALAELEADNQRLLSHAATAEARATAAEANVHDLIQLNLQLRQKIEYCENNHRRPSRNVASQQQRSPITPPMRTGQAKLASPTEQYPIRTSSHRSPESESPNNTSPSGLLTHHIPNKPLPPPPARPPRRPFETPSPRSPNHCQSQAQQYSSPTRSHPQVLPHPQYQSSPTKSTPQHSPSRQSRRVSLFPKINNSPTNNKPLLMEVDRARRLENQIPMGPLLSPTNVHTPKHEIQDPKNDMNGRNDFHRPMPESIRSGIDPQQYQELEVDLASSERNFIAGLFRVEEDGRKKIWI</sequence>
<evidence type="ECO:0000313" key="3">
    <source>
        <dbReference type="EMBL" id="CAG8952525.1"/>
    </source>
</evidence>
<protein>
    <submittedName>
        <fullName evidence="3">Uncharacterized protein</fullName>
    </submittedName>
</protein>
<feature type="compositionally biased region" description="Polar residues" evidence="2">
    <location>
        <begin position="222"/>
        <end position="231"/>
    </location>
</feature>
<evidence type="ECO:0000313" key="4">
    <source>
        <dbReference type="Proteomes" id="UP000696280"/>
    </source>
</evidence>
<dbReference type="OrthoDB" id="3553523at2759"/>
<name>A0A9N9KR08_9HELO</name>
<keyword evidence="1" id="KW-0175">Coiled coil</keyword>
<feature type="region of interest" description="Disordered" evidence="2">
    <location>
        <begin position="31"/>
        <end position="69"/>
    </location>
</feature>
<comment type="caution">
    <text evidence="3">The sequence shown here is derived from an EMBL/GenBank/DDBJ whole genome shotgun (WGS) entry which is preliminary data.</text>
</comment>
<feature type="compositionally biased region" description="Polar residues" evidence="2">
    <location>
        <begin position="302"/>
        <end position="320"/>
    </location>
</feature>
<dbReference type="AlphaFoldDB" id="A0A9N9KR08"/>
<feature type="coiled-coil region" evidence="1">
    <location>
        <begin position="160"/>
        <end position="187"/>
    </location>
</feature>
<reference evidence="3" key="1">
    <citation type="submission" date="2021-07" db="EMBL/GenBank/DDBJ databases">
        <authorList>
            <person name="Durling M."/>
        </authorList>
    </citation>
    <scope>NUCLEOTIDE SEQUENCE</scope>
</reference>
<evidence type="ECO:0000256" key="1">
    <source>
        <dbReference type="SAM" id="Coils"/>
    </source>
</evidence>
<feature type="region of interest" description="Disordered" evidence="2">
    <location>
        <begin position="213"/>
        <end position="364"/>
    </location>
</feature>
<accession>A0A9N9KR08</accession>